<evidence type="ECO:0000313" key="4">
    <source>
        <dbReference type="WBParaSite" id="HPBE_0001130601-mRNA-1"/>
    </source>
</evidence>
<feature type="compositionally biased region" description="Polar residues" evidence="1">
    <location>
        <begin position="378"/>
        <end position="390"/>
    </location>
</feature>
<feature type="compositionally biased region" description="Low complexity" evidence="1">
    <location>
        <begin position="442"/>
        <end position="461"/>
    </location>
</feature>
<dbReference type="EMBL" id="UZAH01027054">
    <property type="protein sequence ID" value="VDO88148.1"/>
    <property type="molecule type" value="Genomic_DNA"/>
</dbReference>
<name>A0A3P8CJ27_HELPZ</name>
<evidence type="ECO:0000313" key="2">
    <source>
        <dbReference type="EMBL" id="VDO88148.1"/>
    </source>
</evidence>
<feature type="compositionally biased region" description="Basic and acidic residues" evidence="1">
    <location>
        <begin position="313"/>
        <end position="324"/>
    </location>
</feature>
<gene>
    <name evidence="2" type="ORF">HPBE_LOCUS11307</name>
</gene>
<proteinExistence type="predicted"/>
<feature type="compositionally biased region" description="Basic residues" evidence="1">
    <location>
        <begin position="356"/>
        <end position="370"/>
    </location>
</feature>
<feature type="compositionally biased region" description="Basic residues" evidence="1">
    <location>
        <begin position="396"/>
        <end position="407"/>
    </location>
</feature>
<feature type="region of interest" description="Disordered" evidence="1">
    <location>
        <begin position="313"/>
        <end position="571"/>
    </location>
</feature>
<feature type="compositionally biased region" description="Low complexity" evidence="1">
    <location>
        <begin position="421"/>
        <end position="433"/>
    </location>
</feature>
<dbReference type="AlphaFoldDB" id="A0A3P8CJ27"/>
<reference evidence="4" key="2">
    <citation type="submission" date="2019-09" db="UniProtKB">
        <authorList>
            <consortium name="WormBaseParasite"/>
        </authorList>
    </citation>
    <scope>IDENTIFICATION</scope>
</reference>
<dbReference type="Proteomes" id="UP000050761">
    <property type="component" value="Unassembled WGS sequence"/>
</dbReference>
<accession>A0A3P8CJ27</accession>
<dbReference type="WBParaSite" id="HPBE_0001130601-mRNA-1">
    <property type="protein sequence ID" value="HPBE_0001130601-mRNA-1"/>
    <property type="gene ID" value="HPBE_0001130601"/>
</dbReference>
<organism evidence="2">
    <name type="scientific">Heligmosomoides polygyrus</name>
    <name type="common">Parasitic roundworm</name>
    <dbReference type="NCBI Taxonomy" id="6339"/>
    <lineage>
        <taxon>Eukaryota</taxon>
        <taxon>Metazoa</taxon>
        <taxon>Ecdysozoa</taxon>
        <taxon>Nematoda</taxon>
        <taxon>Chromadorea</taxon>
        <taxon>Rhabditida</taxon>
        <taxon>Rhabditina</taxon>
        <taxon>Rhabditomorpha</taxon>
        <taxon>Strongyloidea</taxon>
        <taxon>Heligmosomidae</taxon>
        <taxon>Heligmosomoides</taxon>
    </lineage>
</organism>
<feature type="compositionally biased region" description="Low complexity" evidence="1">
    <location>
        <begin position="483"/>
        <end position="497"/>
    </location>
</feature>
<protein>
    <submittedName>
        <fullName evidence="4">Bromo domain-containing protein</fullName>
    </submittedName>
</protein>
<sequence length="642" mass="71108">MKFDTVDPKELEFSFTTENRNVVFVKVYMDFNDEKTTALFPRSSANYIPGTTYMLPQSYFTEAFWNAEKNRIHKMLRVWITNRSKLETVPSDKREDPKFVAAMSAVSRVMKMCVSMLSSCWNGDRSKPPMPLNLYRDRMEELKDFTKTVVMALNDFSPEQQQLSQQPDDDDGVEIVEVVTNGSGRLTIEEGRRKRRSRTVASQQINEPPPAEQKPSVDNDDDSSVEFIEVVANGPKKSKHEERDGEMSSDQFVEEIIEILGMISAAHEAGVDVSGAKKRVDEARTSIREGRPNEEITGKLKSLRDEWRSWLQRTEKMEPQKEVDFDGEATLARSVPAANSDPAPNSDAEARPSGRGGRRKSSMKRKRAVRSRRDSSEKISTTPTTANNKPSDIVSRVKRGVRNRKPARSFTPGHTPPASPSPSRKSPSSARSSSSERKSRSSSRSSSYAKKSPSKQKSPVSEPTPKRTSYGDKRASPMKGQRSKSSPDSGRPSSNESGDNAHVQQREVSAPVEEEAVAPVHEMQSPENPPQADSSSGDFSCVSADSSAIPTTPIYVPAPPKYSSPIKPTPQYAPNVSINAEAEKAALPSSYGLGVMTSDGKTPPVLAEAGVMINKEIYLKSVPEKVLKPWPTSHFGDKPWCF</sequence>
<evidence type="ECO:0000256" key="1">
    <source>
        <dbReference type="SAM" id="MobiDB-lite"/>
    </source>
</evidence>
<reference evidence="2 3" key="1">
    <citation type="submission" date="2018-11" db="EMBL/GenBank/DDBJ databases">
        <authorList>
            <consortium name="Pathogen Informatics"/>
        </authorList>
    </citation>
    <scope>NUCLEOTIDE SEQUENCE [LARGE SCALE GENOMIC DNA]</scope>
</reference>
<feature type="region of interest" description="Disordered" evidence="1">
    <location>
        <begin position="189"/>
        <end position="221"/>
    </location>
</feature>
<feature type="compositionally biased region" description="Polar residues" evidence="1">
    <location>
        <begin position="531"/>
        <end position="550"/>
    </location>
</feature>
<keyword evidence="3" id="KW-1185">Reference proteome</keyword>
<dbReference type="OrthoDB" id="5865411at2759"/>
<evidence type="ECO:0000313" key="3">
    <source>
        <dbReference type="Proteomes" id="UP000050761"/>
    </source>
</evidence>